<dbReference type="InterPro" id="IPR006096">
    <property type="entry name" value="Glu/Leu/Phe/Val/Trp_DH_C"/>
</dbReference>
<keyword evidence="3" id="KW-0520">NAD</keyword>
<dbReference type="EMBL" id="HBGA01002818">
    <property type="protein sequence ID" value="CAD8989961.1"/>
    <property type="molecule type" value="Transcribed_RNA"/>
</dbReference>
<dbReference type="Pfam" id="PF23152">
    <property type="entry name" value="GDH_2nd"/>
    <property type="match status" value="1"/>
</dbReference>
<proteinExistence type="inferred from homology"/>
<evidence type="ECO:0000313" key="5">
    <source>
        <dbReference type="EMBL" id="CAD8989961.1"/>
    </source>
</evidence>
<dbReference type="InterPro" id="IPR046346">
    <property type="entry name" value="Aminoacid_DH-like_N_sf"/>
</dbReference>
<dbReference type="SUPFAM" id="SSF53223">
    <property type="entry name" value="Aminoacid dehydrogenase-like, N-terminal domain"/>
    <property type="match status" value="1"/>
</dbReference>
<dbReference type="InterPro" id="IPR056365">
    <property type="entry name" value="NAD-GDH_2nd"/>
</dbReference>
<comment type="similarity">
    <text evidence="1">Belongs to the Glu/Leu/Phe/Val dehydrogenases family.</text>
</comment>
<dbReference type="GO" id="GO:0004352">
    <property type="term" value="F:glutamate dehydrogenase (NAD+) activity"/>
    <property type="evidence" value="ECO:0007669"/>
    <property type="project" value="TreeGrafter"/>
</dbReference>
<evidence type="ECO:0000256" key="3">
    <source>
        <dbReference type="ARBA" id="ARBA00023027"/>
    </source>
</evidence>
<accession>A0A7S1HSM4</accession>
<dbReference type="Pfam" id="PF00208">
    <property type="entry name" value="ELFV_dehydrog"/>
    <property type="match status" value="1"/>
</dbReference>
<dbReference type="PANTHER" id="PTHR11606">
    <property type="entry name" value="GLUTAMATE DEHYDROGENASE"/>
    <property type="match status" value="1"/>
</dbReference>
<evidence type="ECO:0000256" key="1">
    <source>
        <dbReference type="ARBA" id="ARBA00006382"/>
    </source>
</evidence>
<evidence type="ECO:0000256" key="2">
    <source>
        <dbReference type="ARBA" id="ARBA00023002"/>
    </source>
</evidence>
<protein>
    <recommendedName>
        <fullName evidence="4">Glutamate/phenylalanine/leucine/valine/L-tryptophan dehydrogenase C-terminal domain-containing protein</fullName>
    </recommendedName>
</protein>
<dbReference type="GO" id="GO:0005739">
    <property type="term" value="C:mitochondrion"/>
    <property type="evidence" value="ECO:0007669"/>
    <property type="project" value="TreeGrafter"/>
</dbReference>
<dbReference type="SMART" id="SM00839">
    <property type="entry name" value="ELFV_dehydrog"/>
    <property type="match status" value="1"/>
</dbReference>
<gene>
    <name evidence="5" type="ORF">EGYM00392_LOCUS1003</name>
</gene>
<sequence length="895" mass="101531">MGAVTEKYAYSLTYLESRGPAFREQGRDDKLAIYGVEKTHWQADQVAEEEDSIDLVATKNFLREKHPSIQILYQQLIQKVIKSSTGAWAHVLPVSAEMYRETRGYCGKWLVQFGIHQRMPIYLEQFSQIFESLGIHPEKRHIEAFKNMVTCYHFYFSDIQSQQLDDCLRALKLVPHMQASPSTHLFVENKICSDGLIYLQCVVKFAFHFVMKETSEYLTLAKALSNLDPANKQKLDHLYLQAMTDLLTENRIHMCVQQYIGFACQLYEDFKQIALGQKAPFFNEELAKQLQMIRDETDVKVLRACLIFNQYVQMSNFFRQGGSPSSLAFRLNPVFLSEVSKYIYPEIPHTVYLVVGRNFYGFHVRFRDVARGGIRLIKSRDEATYRRNASTLFEENYNLAFTQQRKNKDIPEGGSKGTILLNANAQHTARQSFKQYIDALLDCMMPDKNGIYCPGEPDILYFGPDENTADLMAEGANHAKKRGYPLWKALTTGKPPSMGGIPHDVYGMTTRSVHTFKLELLQALRLREEDMTKVQIGGPDGDLGSNEIKISKDRTIAVVDGSGVAYDPQGLDRDELLVLATHRMPIENFNASKLSAEGFLVKLENNNMTLPDGTFVQRGDTFRDNFHLSKYATADLFVPCGGRPKSVCAENVECLFEKGTPKFKCIIEGANLFFTDPARLTLEAAGVHLLKDASTNKGGVTSSSLEVLAALVMPADDHDQLMCVKAGHEIPEFYAEYVQHIQTIISDKARMEFQCMWMEKQRNLDGHRHTTTTERLSTKINGLCDMIAAEMLDAETVDEKLVCTVLTQSVPELLIDRYGVEHIMAVLPANYTHAMVASWLAARYVYECGFNANEYAFHKFLNRLMTPERRLSVTNLNYVAADTRRSCPLLPSAFL</sequence>
<dbReference type="AlphaFoldDB" id="A0A7S1HSM4"/>
<feature type="domain" description="Glutamate/phenylalanine/leucine/valine/L-tryptophan dehydrogenase C-terminal" evidence="4">
    <location>
        <begin position="500"/>
        <end position="764"/>
    </location>
</feature>
<dbReference type="GO" id="GO:0006538">
    <property type="term" value="P:L-glutamate catabolic process"/>
    <property type="evidence" value="ECO:0007669"/>
    <property type="project" value="TreeGrafter"/>
</dbReference>
<dbReference type="InterPro" id="IPR036291">
    <property type="entry name" value="NAD(P)-bd_dom_sf"/>
</dbReference>
<keyword evidence="2" id="KW-0560">Oxidoreductase</keyword>
<reference evidence="5" key="1">
    <citation type="submission" date="2021-01" db="EMBL/GenBank/DDBJ databases">
        <authorList>
            <person name="Corre E."/>
            <person name="Pelletier E."/>
            <person name="Niang G."/>
            <person name="Scheremetjew M."/>
            <person name="Finn R."/>
            <person name="Kale V."/>
            <person name="Holt S."/>
            <person name="Cochrane G."/>
            <person name="Meng A."/>
            <person name="Brown T."/>
            <person name="Cohen L."/>
        </authorList>
    </citation>
    <scope>NUCLEOTIDE SEQUENCE</scope>
    <source>
        <strain evidence="5">NIES-381</strain>
    </source>
</reference>
<dbReference type="Gene3D" id="3.40.50.720">
    <property type="entry name" value="NAD(P)-binding Rossmann-like Domain"/>
    <property type="match status" value="1"/>
</dbReference>
<evidence type="ECO:0000259" key="4">
    <source>
        <dbReference type="SMART" id="SM00839"/>
    </source>
</evidence>
<dbReference type="SUPFAM" id="SSF51735">
    <property type="entry name" value="NAD(P)-binding Rossmann-fold domains"/>
    <property type="match status" value="1"/>
</dbReference>
<dbReference type="PANTHER" id="PTHR11606:SF24">
    <property type="entry name" value="NAD-SPECIFIC GLUTAMATE DEHYDROGENASE"/>
    <property type="match status" value="1"/>
</dbReference>
<organism evidence="5">
    <name type="scientific">Eutreptiella gymnastica</name>
    <dbReference type="NCBI Taxonomy" id="73025"/>
    <lineage>
        <taxon>Eukaryota</taxon>
        <taxon>Discoba</taxon>
        <taxon>Euglenozoa</taxon>
        <taxon>Euglenida</taxon>
        <taxon>Spirocuta</taxon>
        <taxon>Euglenophyceae</taxon>
        <taxon>Eutreptiales</taxon>
        <taxon>Eutreptiaceae</taxon>
        <taxon>Eutreptiella</taxon>
    </lineage>
</organism>
<name>A0A7S1HSM4_9EUGL</name>